<protein>
    <submittedName>
        <fullName evidence="2">Uncharacterized protein</fullName>
    </submittedName>
</protein>
<gene>
    <name evidence="2" type="ORF">KCU98_g23373</name>
</gene>
<name>A0A9P8EZN3_AURME</name>
<organism evidence="2 3">
    <name type="scientific">Aureobasidium melanogenum</name>
    <name type="common">Aureobasidium pullulans var. melanogenum</name>
    <dbReference type="NCBI Taxonomy" id="46634"/>
    <lineage>
        <taxon>Eukaryota</taxon>
        <taxon>Fungi</taxon>
        <taxon>Dikarya</taxon>
        <taxon>Ascomycota</taxon>
        <taxon>Pezizomycotina</taxon>
        <taxon>Dothideomycetes</taxon>
        <taxon>Dothideomycetidae</taxon>
        <taxon>Dothideales</taxon>
        <taxon>Saccotheciaceae</taxon>
        <taxon>Aureobasidium</taxon>
    </lineage>
</organism>
<proteinExistence type="predicted"/>
<reference evidence="2" key="1">
    <citation type="journal article" date="2021" name="J Fungi (Basel)">
        <title>Virulence traits and population genomics of the black yeast Aureobasidium melanogenum.</title>
        <authorList>
            <person name="Cernosa A."/>
            <person name="Sun X."/>
            <person name="Gostincar C."/>
            <person name="Fang C."/>
            <person name="Gunde-Cimerman N."/>
            <person name="Song Z."/>
        </authorList>
    </citation>
    <scope>NUCLEOTIDE SEQUENCE</scope>
    <source>
        <strain evidence="2">EXF-9298</strain>
    </source>
</reference>
<keyword evidence="3" id="KW-1185">Reference proteome</keyword>
<comment type="caution">
    <text evidence="2">The sequence shown here is derived from an EMBL/GenBank/DDBJ whole genome shotgun (WGS) entry which is preliminary data.</text>
</comment>
<sequence length="68" mass="7425">MDAKPQRPQRPLRVHDENALPSHPVTAKGTHQRNKSSTTLPTLMQNGAVRPGAKRAVFADVSNTIRTA</sequence>
<evidence type="ECO:0000313" key="3">
    <source>
        <dbReference type="Proteomes" id="UP000729357"/>
    </source>
</evidence>
<dbReference type="AlphaFoldDB" id="A0A9P8EZN3"/>
<dbReference type="EMBL" id="JAHFXS010010077">
    <property type="protein sequence ID" value="KAG9913234.1"/>
    <property type="molecule type" value="Genomic_DNA"/>
</dbReference>
<feature type="non-terminal residue" evidence="2">
    <location>
        <position position="1"/>
    </location>
</feature>
<dbReference type="Proteomes" id="UP000729357">
    <property type="component" value="Unassembled WGS sequence"/>
</dbReference>
<reference evidence="2" key="2">
    <citation type="submission" date="2021-08" db="EMBL/GenBank/DDBJ databases">
        <authorList>
            <person name="Gostincar C."/>
            <person name="Sun X."/>
            <person name="Song Z."/>
            <person name="Gunde-Cimerman N."/>
        </authorList>
    </citation>
    <scope>NUCLEOTIDE SEQUENCE</scope>
    <source>
        <strain evidence="2">EXF-9298</strain>
    </source>
</reference>
<feature type="compositionally biased region" description="Polar residues" evidence="1">
    <location>
        <begin position="35"/>
        <end position="45"/>
    </location>
</feature>
<evidence type="ECO:0000313" key="2">
    <source>
        <dbReference type="EMBL" id="KAG9913234.1"/>
    </source>
</evidence>
<evidence type="ECO:0000256" key="1">
    <source>
        <dbReference type="SAM" id="MobiDB-lite"/>
    </source>
</evidence>
<feature type="region of interest" description="Disordered" evidence="1">
    <location>
        <begin position="1"/>
        <end position="48"/>
    </location>
</feature>
<accession>A0A9P8EZN3</accession>